<dbReference type="EMBL" id="JAKELL010000017">
    <property type="protein sequence ID" value="KAH8993714.1"/>
    <property type="molecule type" value="Genomic_DNA"/>
</dbReference>
<accession>A0AAD4LNL4</accession>
<evidence type="ECO:0000313" key="3">
    <source>
        <dbReference type="Proteomes" id="UP001201163"/>
    </source>
</evidence>
<dbReference type="AlphaFoldDB" id="A0AAD4LNL4"/>
<organism evidence="2 3">
    <name type="scientific">Lactarius akahatsu</name>
    <dbReference type="NCBI Taxonomy" id="416441"/>
    <lineage>
        <taxon>Eukaryota</taxon>
        <taxon>Fungi</taxon>
        <taxon>Dikarya</taxon>
        <taxon>Basidiomycota</taxon>
        <taxon>Agaricomycotina</taxon>
        <taxon>Agaricomycetes</taxon>
        <taxon>Russulales</taxon>
        <taxon>Russulaceae</taxon>
        <taxon>Lactarius</taxon>
    </lineage>
</organism>
<name>A0AAD4LNL4_9AGAM</name>
<evidence type="ECO:0000313" key="2">
    <source>
        <dbReference type="EMBL" id="KAH8993714.1"/>
    </source>
</evidence>
<protein>
    <submittedName>
        <fullName evidence="2">Uncharacterized protein</fullName>
    </submittedName>
</protein>
<feature type="compositionally biased region" description="Low complexity" evidence="1">
    <location>
        <begin position="362"/>
        <end position="380"/>
    </location>
</feature>
<feature type="region of interest" description="Disordered" evidence="1">
    <location>
        <begin position="330"/>
        <end position="457"/>
    </location>
</feature>
<feature type="compositionally biased region" description="Pro residues" evidence="1">
    <location>
        <begin position="415"/>
        <end position="453"/>
    </location>
</feature>
<comment type="caution">
    <text evidence="2">The sequence shown here is derived from an EMBL/GenBank/DDBJ whole genome shotgun (WGS) entry which is preliminary data.</text>
</comment>
<feature type="region of interest" description="Disordered" evidence="1">
    <location>
        <begin position="540"/>
        <end position="563"/>
    </location>
</feature>
<evidence type="ECO:0000256" key="1">
    <source>
        <dbReference type="SAM" id="MobiDB-lite"/>
    </source>
</evidence>
<keyword evidence="3" id="KW-1185">Reference proteome</keyword>
<feature type="compositionally biased region" description="Polar residues" evidence="1">
    <location>
        <begin position="330"/>
        <end position="339"/>
    </location>
</feature>
<reference evidence="2" key="1">
    <citation type="submission" date="2022-01" db="EMBL/GenBank/DDBJ databases">
        <title>Comparative genomics reveals a dynamic genome evolution in the ectomycorrhizal milk-cap (Lactarius) mushrooms.</title>
        <authorList>
            <consortium name="DOE Joint Genome Institute"/>
            <person name="Lebreton A."/>
            <person name="Tang N."/>
            <person name="Kuo A."/>
            <person name="LaButti K."/>
            <person name="Drula E."/>
            <person name="Barry K."/>
            <person name="Clum A."/>
            <person name="Lipzen A."/>
            <person name="Mousain D."/>
            <person name="Ng V."/>
            <person name="Wang R."/>
            <person name="Wang X."/>
            <person name="Dai Y."/>
            <person name="Henrissat B."/>
            <person name="Grigoriev I.V."/>
            <person name="Guerin-Laguette A."/>
            <person name="Yu F."/>
            <person name="Martin F.M."/>
        </authorList>
    </citation>
    <scope>NUCLEOTIDE SEQUENCE</scope>
    <source>
        <strain evidence="2">QP</strain>
    </source>
</reference>
<dbReference type="Proteomes" id="UP001201163">
    <property type="component" value="Unassembled WGS sequence"/>
</dbReference>
<gene>
    <name evidence="2" type="ORF">EDB92DRAFT_1852924</name>
</gene>
<sequence length="578" mass="63248">MAVVSPKNHFDKLSFLKYMKNIGRAYRKQAAEIISICRFFVQVGERSVRQDAYLRKVLEFADDALRAAADTKNKTSEGTDKKFEGAIIALSAYEQKYHEKQQFLVKIAERMKSAKEKDKSSSNILYALFKQRSKEKPEPVEAPTEVVQFLLSGSLLDKDPEVVKQALCKKSNMEEVLWNFSRLKGKQRITLKQNPHFYRGLPSLGSAYSDCFTTHPIYEFWDTSDEIWVLTDERSRVFLETDKRSRAFGNFWMPDKAIIFKDVGGKLEGEGIVAKDIQGTPNLWRREEPTPRVIGPTICPAIPGDLPPEEWKQLVRNALKYPNISIRISTKATSPQSQDDWVLSPPGSPTIPTPGSQARSFSTTQTGSTGASSGATSPAQLTALQIPEPSPGPLSAASFQTARSNSPVPQTPQTVTPPPSAPPFTPSPQKPSAAVPPSPEKPIPVPQNPPPPQASLLASVVPLNPEHPPQKTTPITATTLIFSRTLTAGGVSTSPPSINLVPSTDNLAASRLHNGGTQVGNRTSILASVTVTTKAQASSPLARQLPAESAAVPVKDPATQGKKKNWFQKHVWDYSKGK</sequence>
<proteinExistence type="predicted"/>